<evidence type="ECO:0000256" key="4">
    <source>
        <dbReference type="ARBA" id="ARBA00022741"/>
    </source>
</evidence>
<evidence type="ECO:0000256" key="5">
    <source>
        <dbReference type="ARBA" id="ARBA00022840"/>
    </source>
</evidence>
<organism evidence="8 9">
    <name type="scientific">Parasediminibacterium paludis</name>
    <dbReference type="NCBI Taxonomy" id="908966"/>
    <lineage>
        <taxon>Bacteria</taxon>
        <taxon>Pseudomonadati</taxon>
        <taxon>Bacteroidota</taxon>
        <taxon>Chitinophagia</taxon>
        <taxon>Chitinophagales</taxon>
        <taxon>Chitinophagaceae</taxon>
        <taxon>Parasediminibacterium</taxon>
    </lineage>
</organism>
<dbReference type="Pfam" id="PF01583">
    <property type="entry name" value="APS_kinase"/>
    <property type="match status" value="1"/>
</dbReference>
<protein>
    <recommendedName>
        <fullName evidence="2 6">Adenylyl-sulfate kinase</fullName>
        <ecNumber evidence="2 6">2.7.1.25</ecNumber>
    </recommendedName>
</protein>
<dbReference type="Gene3D" id="3.40.50.300">
    <property type="entry name" value="P-loop containing nucleotide triphosphate hydrolases"/>
    <property type="match status" value="1"/>
</dbReference>
<dbReference type="InterPro" id="IPR002891">
    <property type="entry name" value="APS"/>
</dbReference>
<evidence type="ECO:0000313" key="9">
    <source>
        <dbReference type="Proteomes" id="UP001595906"/>
    </source>
</evidence>
<dbReference type="InterPro" id="IPR050512">
    <property type="entry name" value="Sulf_AdTrans/APS_kinase"/>
</dbReference>
<proteinExistence type="inferred from homology"/>
<comment type="similarity">
    <text evidence="6">Belongs to the APS kinase family.</text>
</comment>
<evidence type="ECO:0000256" key="2">
    <source>
        <dbReference type="ARBA" id="ARBA00012121"/>
    </source>
</evidence>
<name>A0ABV8PT87_9BACT</name>
<keyword evidence="3 6" id="KW-0808">Transferase</keyword>
<dbReference type="InterPro" id="IPR059117">
    <property type="entry name" value="APS_kinase_dom"/>
</dbReference>
<dbReference type="PANTHER" id="PTHR42700">
    <property type="entry name" value="SULFATE ADENYLYLTRANSFERASE"/>
    <property type="match status" value="1"/>
</dbReference>
<evidence type="ECO:0000256" key="6">
    <source>
        <dbReference type="RuleBase" id="RU004347"/>
    </source>
</evidence>
<dbReference type="CDD" id="cd02027">
    <property type="entry name" value="APSK"/>
    <property type="match status" value="1"/>
</dbReference>
<dbReference type="NCBIfam" id="TIGR00455">
    <property type="entry name" value="apsK"/>
    <property type="match status" value="1"/>
</dbReference>
<evidence type="ECO:0000256" key="3">
    <source>
        <dbReference type="ARBA" id="ARBA00022679"/>
    </source>
</evidence>
<comment type="caution">
    <text evidence="8">The sequence shown here is derived from an EMBL/GenBank/DDBJ whole genome shotgun (WGS) entry which is preliminary data.</text>
</comment>
<reference evidence="9" key="1">
    <citation type="journal article" date="2019" name="Int. J. Syst. Evol. Microbiol.">
        <title>The Global Catalogue of Microorganisms (GCM) 10K type strain sequencing project: providing services to taxonomists for standard genome sequencing and annotation.</title>
        <authorList>
            <consortium name="The Broad Institute Genomics Platform"/>
            <consortium name="The Broad Institute Genome Sequencing Center for Infectious Disease"/>
            <person name="Wu L."/>
            <person name="Ma J."/>
        </authorList>
    </citation>
    <scope>NUCLEOTIDE SEQUENCE [LARGE SCALE GENOMIC DNA]</scope>
    <source>
        <strain evidence="9">CECT 8010</strain>
    </source>
</reference>
<gene>
    <name evidence="8" type="primary">cysC</name>
    <name evidence="8" type="ORF">ACFOW1_05520</name>
</gene>
<evidence type="ECO:0000313" key="8">
    <source>
        <dbReference type="EMBL" id="MFC4231339.1"/>
    </source>
</evidence>
<comment type="function">
    <text evidence="6">Catalyzes the synthesis of activated sulfate.</text>
</comment>
<keyword evidence="4 6" id="KW-0547">Nucleotide-binding</keyword>
<evidence type="ECO:0000259" key="7">
    <source>
        <dbReference type="Pfam" id="PF01583"/>
    </source>
</evidence>
<keyword evidence="6 8" id="KW-0418">Kinase</keyword>
<comment type="pathway">
    <text evidence="6">Sulfur metabolism; hydrogen sulfide biosynthesis; sulfite from sulfate: step 2/3.</text>
</comment>
<dbReference type="Proteomes" id="UP001595906">
    <property type="component" value="Unassembled WGS sequence"/>
</dbReference>
<feature type="domain" description="APS kinase" evidence="7">
    <location>
        <begin position="4"/>
        <end position="151"/>
    </location>
</feature>
<dbReference type="GO" id="GO:0004020">
    <property type="term" value="F:adenylylsulfate kinase activity"/>
    <property type="evidence" value="ECO:0007669"/>
    <property type="project" value="UniProtKB-EC"/>
</dbReference>
<evidence type="ECO:0000256" key="1">
    <source>
        <dbReference type="ARBA" id="ARBA00001823"/>
    </source>
</evidence>
<dbReference type="RefSeq" id="WP_379012748.1">
    <property type="nucleotide sequence ID" value="NZ_JBHSDC010000003.1"/>
</dbReference>
<keyword evidence="9" id="KW-1185">Reference proteome</keyword>
<dbReference type="PANTHER" id="PTHR42700:SF1">
    <property type="entry name" value="SULFATE ADENYLYLTRANSFERASE"/>
    <property type="match status" value="1"/>
</dbReference>
<keyword evidence="5 6" id="KW-0067">ATP-binding</keyword>
<dbReference type="InterPro" id="IPR027417">
    <property type="entry name" value="P-loop_NTPase"/>
</dbReference>
<dbReference type="EC" id="2.7.1.25" evidence="2 6"/>
<dbReference type="SUPFAM" id="SSF52540">
    <property type="entry name" value="P-loop containing nucleoside triphosphate hydrolases"/>
    <property type="match status" value="1"/>
</dbReference>
<sequence length="191" mass="21141">MPIFLFTGLSGAGKTTLAVSIKQALALVQLSVEIIDGDVYRQTLCKDLGFSKHDRIENLRRLGEVAINIAPLYDIVIVAAISPFEAARQVLVQNTGAYVVWIQCELEILTDRDTKGLYRKAYLPNNHPEKIANLTGVNDVYEAPLQAHLIVNTSYSSVEESTAIICKYLLNSLQQSVPKPLHSKLPTLHLQ</sequence>
<comment type="catalytic activity">
    <reaction evidence="1 6">
        <text>adenosine 5'-phosphosulfate + ATP = 3'-phosphoadenylyl sulfate + ADP + H(+)</text>
        <dbReference type="Rhea" id="RHEA:24152"/>
        <dbReference type="ChEBI" id="CHEBI:15378"/>
        <dbReference type="ChEBI" id="CHEBI:30616"/>
        <dbReference type="ChEBI" id="CHEBI:58243"/>
        <dbReference type="ChEBI" id="CHEBI:58339"/>
        <dbReference type="ChEBI" id="CHEBI:456216"/>
        <dbReference type="EC" id="2.7.1.25"/>
    </reaction>
</comment>
<dbReference type="EMBL" id="JBHSDC010000003">
    <property type="protein sequence ID" value="MFC4231339.1"/>
    <property type="molecule type" value="Genomic_DNA"/>
</dbReference>
<accession>A0ABV8PT87</accession>